<evidence type="ECO:0000256" key="5">
    <source>
        <dbReference type="ARBA" id="ARBA00022692"/>
    </source>
</evidence>
<dbReference type="InterPro" id="IPR055348">
    <property type="entry name" value="DctQ"/>
</dbReference>
<dbReference type="AlphaFoldDB" id="A0A4R8M2V5"/>
<dbReference type="PANTHER" id="PTHR35011:SF4">
    <property type="entry name" value="SLL1102 PROTEIN"/>
    <property type="match status" value="1"/>
</dbReference>
<keyword evidence="4" id="KW-0997">Cell inner membrane</keyword>
<comment type="subcellular location">
    <subcellularLocation>
        <location evidence="1">Cell inner membrane</location>
        <topology evidence="1">Multi-pass membrane protein</topology>
    </subcellularLocation>
</comment>
<feature type="transmembrane region" description="Helical" evidence="9">
    <location>
        <begin position="104"/>
        <end position="121"/>
    </location>
</feature>
<keyword evidence="7 9" id="KW-0472">Membrane</keyword>
<evidence type="ECO:0000256" key="1">
    <source>
        <dbReference type="ARBA" id="ARBA00004429"/>
    </source>
</evidence>
<sequence length="152" mass="17340">MLVLVYEVVMRYYFTRPTIWAHETSCMLYGAHFVIGGAYALQRGAFVNVEVLYIRLSKRGRAVLDLITWTMFYVFVGTLLWKSIPWAWESFTVREFSDSTWGPYVWPIKMAIPFASLLMLLQGMTKTIKDAYLAVTGRDFVVAADAETAAGN</sequence>
<accession>A0A4R8M2V5</accession>
<evidence type="ECO:0000259" key="10">
    <source>
        <dbReference type="Pfam" id="PF04290"/>
    </source>
</evidence>
<evidence type="ECO:0000256" key="9">
    <source>
        <dbReference type="SAM" id="Phobius"/>
    </source>
</evidence>
<organism evidence="11 12">
    <name type="scientific">Aminivibrio pyruvatiphilus</name>
    <dbReference type="NCBI Taxonomy" id="1005740"/>
    <lineage>
        <taxon>Bacteria</taxon>
        <taxon>Thermotogati</taxon>
        <taxon>Synergistota</taxon>
        <taxon>Synergistia</taxon>
        <taxon>Synergistales</taxon>
        <taxon>Aminobacteriaceae</taxon>
        <taxon>Aminivibrio</taxon>
    </lineage>
</organism>
<comment type="caution">
    <text evidence="11">The sequence shown here is derived from an EMBL/GenBank/DDBJ whole genome shotgun (WGS) entry which is preliminary data.</text>
</comment>
<dbReference type="Pfam" id="PF04290">
    <property type="entry name" value="DctQ"/>
    <property type="match status" value="1"/>
</dbReference>
<evidence type="ECO:0000313" key="12">
    <source>
        <dbReference type="Proteomes" id="UP000295066"/>
    </source>
</evidence>
<evidence type="ECO:0000313" key="11">
    <source>
        <dbReference type="EMBL" id="TDY59500.1"/>
    </source>
</evidence>
<dbReference type="EMBL" id="SORI01000012">
    <property type="protein sequence ID" value="TDY59500.1"/>
    <property type="molecule type" value="Genomic_DNA"/>
</dbReference>
<evidence type="ECO:0000256" key="2">
    <source>
        <dbReference type="ARBA" id="ARBA00022448"/>
    </source>
</evidence>
<reference evidence="11 12" key="1">
    <citation type="submission" date="2019-03" db="EMBL/GenBank/DDBJ databases">
        <title>Genomic Encyclopedia of Type Strains, Phase IV (KMG-IV): sequencing the most valuable type-strain genomes for metagenomic binning, comparative biology and taxonomic classification.</title>
        <authorList>
            <person name="Goeker M."/>
        </authorList>
    </citation>
    <scope>NUCLEOTIDE SEQUENCE [LARGE SCALE GENOMIC DNA]</scope>
    <source>
        <strain evidence="11 12">DSM 25964</strain>
    </source>
</reference>
<name>A0A4R8M2V5_9BACT</name>
<gene>
    <name evidence="11" type="ORF">C8D99_1127</name>
</gene>
<dbReference type="InterPro" id="IPR007387">
    <property type="entry name" value="TRAP_DctQ"/>
</dbReference>
<feature type="transmembrane region" description="Helical" evidence="9">
    <location>
        <begin position="62"/>
        <end position="84"/>
    </location>
</feature>
<feature type="transmembrane region" description="Helical" evidence="9">
    <location>
        <begin position="20"/>
        <end position="41"/>
    </location>
</feature>
<evidence type="ECO:0000256" key="4">
    <source>
        <dbReference type="ARBA" id="ARBA00022519"/>
    </source>
</evidence>
<evidence type="ECO:0000256" key="3">
    <source>
        <dbReference type="ARBA" id="ARBA00022475"/>
    </source>
</evidence>
<evidence type="ECO:0000256" key="7">
    <source>
        <dbReference type="ARBA" id="ARBA00023136"/>
    </source>
</evidence>
<keyword evidence="6 9" id="KW-1133">Transmembrane helix</keyword>
<feature type="domain" description="Tripartite ATP-independent periplasmic transporters DctQ component" evidence="10">
    <location>
        <begin position="1"/>
        <end position="129"/>
    </location>
</feature>
<evidence type="ECO:0000256" key="6">
    <source>
        <dbReference type="ARBA" id="ARBA00022989"/>
    </source>
</evidence>
<dbReference type="GO" id="GO:0005886">
    <property type="term" value="C:plasma membrane"/>
    <property type="evidence" value="ECO:0007669"/>
    <property type="project" value="UniProtKB-SubCell"/>
</dbReference>
<dbReference type="Proteomes" id="UP000295066">
    <property type="component" value="Unassembled WGS sequence"/>
</dbReference>
<keyword evidence="12" id="KW-1185">Reference proteome</keyword>
<comment type="similarity">
    <text evidence="8">Belongs to the TRAP transporter small permease family.</text>
</comment>
<evidence type="ECO:0000256" key="8">
    <source>
        <dbReference type="ARBA" id="ARBA00038436"/>
    </source>
</evidence>
<keyword evidence="3" id="KW-1003">Cell membrane</keyword>
<keyword evidence="2" id="KW-0813">Transport</keyword>
<protein>
    <submittedName>
        <fullName evidence="11">TRAP-type mannitol/chloroaromatic compound transport system permease small subunit</fullName>
    </submittedName>
</protein>
<dbReference type="PANTHER" id="PTHR35011">
    <property type="entry name" value="2,3-DIKETO-L-GULONATE TRAP TRANSPORTER SMALL PERMEASE PROTEIN YIAM"/>
    <property type="match status" value="1"/>
</dbReference>
<keyword evidence="5 9" id="KW-0812">Transmembrane</keyword>
<proteinExistence type="inferred from homology"/>